<dbReference type="Gene3D" id="3.40.50.150">
    <property type="entry name" value="Vaccinia Virus protein VP39"/>
    <property type="match status" value="1"/>
</dbReference>
<feature type="domain" description="HTH marR-type" evidence="4">
    <location>
        <begin position="337"/>
        <end position="472"/>
    </location>
</feature>
<evidence type="ECO:0000313" key="6">
    <source>
        <dbReference type="Proteomes" id="UP000184241"/>
    </source>
</evidence>
<evidence type="ECO:0000256" key="1">
    <source>
        <dbReference type="ARBA" id="ARBA00023015"/>
    </source>
</evidence>
<gene>
    <name evidence="5" type="ORF">SAMN02745941_02150</name>
</gene>
<keyword evidence="3" id="KW-0804">Transcription</keyword>
<reference evidence="5 6" key="1">
    <citation type="submission" date="2016-11" db="EMBL/GenBank/DDBJ databases">
        <authorList>
            <person name="Jaros S."/>
            <person name="Januszkiewicz K."/>
            <person name="Wedrychowicz H."/>
        </authorList>
    </citation>
    <scope>NUCLEOTIDE SEQUENCE [LARGE SCALE GENOMIC DNA]</scope>
    <source>
        <strain evidence="5 6">DSM 6191</strain>
    </source>
</reference>
<dbReference type="PROSITE" id="PS51683">
    <property type="entry name" value="SAM_OMT_II"/>
    <property type="match status" value="1"/>
</dbReference>
<dbReference type="RefSeq" id="WP_083553484.1">
    <property type="nucleotide sequence ID" value="NZ_FQXU01000006.1"/>
</dbReference>
<dbReference type="CDD" id="cd00090">
    <property type="entry name" value="HTH_ARSR"/>
    <property type="match status" value="1"/>
</dbReference>
<dbReference type="PANTHER" id="PTHR42756:SF1">
    <property type="entry name" value="TRANSCRIPTIONAL REPRESSOR OF EMRAB OPERON"/>
    <property type="match status" value="1"/>
</dbReference>
<keyword evidence="2 5" id="KW-0238">DNA-binding</keyword>
<dbReference type="InterPro" id="IPR000835">
    <property type="entry name" value="HTH_MarR-typ"/>
</dbReference>
<evidence type="ECO:0000256" key="3">
    <source>
        <dbReference type="ARBA" id="ARBA00023163"/>
    </source>
</evidence>
<organism evidence="5 6">
    <name type="scientific">Clostridium intestinale DSM 6191</name>
    <dbReference type="NCBI Taxonomy" id="1121320"/>
    <lineage>
        <taxon>Bacteria</taxon>
        <taxon>Bacillati</taxon>
        <taxon>Bacillota</taxon>
        <taxon>Clostridia</taxon>
        <taxon>Eubacteriales</taxon>
        <taxon>Clostridiaceae</taxon>
        <taxon>Clostridium</taxon>
    </lineage>
</organism>
<dbReference type="InterPro" id="IPR016461">
    <property type="entry name" value="COMT-like"/>
</dbReference>
<name>A0A1M5YML5_9CLOT</name>
<dbReference type="InterPro" id="IPR036388">
    <property type="entry name" value="WH-like_DNA-bd_sf"/>
</dbReference>
<sequence>MYKIENSPKRYYEIIHNYQEGQLLFAAIRLNIFSYLDTPQTAEDIAKAIKCDKNQIEFMLLSLISCGLVNKQGDFYINTPETKDFLSRNSQVFLGDTLLFREKMTSLAELEEKVKTTQTVSRNGYDFSELARLSIPEMYTGRVQAFIDEIIKLYPNSNESLNVLDLGAGAGILDIEFVKQFPNSKATIIETQAVSEVTKEIVRQHKVQENIEVVSGNFNSDPLGGPYDFIIASGILNFVEGDMSIFLQKVSDSLKDGGYLFIVGSYEDKKGNVPTNMLSWLSGFLEGIPLPPSKEEIENALQKAGLTVADKIKVSMFEGLIYQKGSSDFSVDARGVIDSFIELTERIANGKTNMLDFGSEDMKFYRGEIHMIKTIGDYPGIHSAELARKYGITRPVVHKTLQKLSERGLITKEDDPEDKKRYLIYLTEKGKVAYDAHEEYHDKYDKALFDFLDNTSSDKLESIKGFLEHAISLIQNHS</sequence>
<dbReference type="EMBL" id="FQXU01000006">
    <property type="protein sequence ID" value="SHI13221.1"/>
    <property type="molecule type" value="Genomic_DNA"/>
</dbReference>
<dbReference type="SUPFAM" id="SSF46785">
    <property type="entry name" value="Winged helix' DNA-binding domain"/>
    <property type="match status" value="2"/>
</dbReference>
<dbReference type="SMART" id="SM00347">
    <property type="entry name" value="HTH_MARR"/>
    <property type="match status" value="1"/>
</dbReference>
<evidence type="ECO:0000259" key="4">
    <source>
        <dbReference type="PROSITE" id="PS50995"/>
    </source>
</evidence>
<dbReference type="GO" id="GO:0003677">
    <property type="term" value="F:DNA binding"/>
    <property type="evidence" value="ECO:0007669"/>
    <property type="project" value="UniProtKB-KW"/>
</dbReference>
<proteinExistence type="predicted"/>
<dbReference type="PANTHER" id="PTHR42756">
    <property type="entry name" value="TRANSCRIPTIONAL REGULATOR, MARR"/>
    <property type="match status" value="1"/>
</dbReference>
<dbReference type="Pfam" id="PF08100">
    <property type="entry name" value="Dimerisation"/>
    <property type="match status" value="1"/>
</dbReference>
<dbReference type="PROSITE" id="PS50995">
    <property type="entry name" value="HTH_MARR_2"/>
    <property type="match status" value="1"/>
</dbReference>
<keyword evidence="1" id="KW-0805">Transcription regulation</keyword>
<evidence type="ECO:0000313" key="5">
    <source>
        <dbReference type="EMBL" id="SHI13221.1"/>
    </source>
</evidence>
<dbReference type="GO" id="GO:0046983">
    <property type="term" value="F:protein dimerization activity"/>
    <property type="evidence" value="ECO:0007669"/>
    <property type="project" value="InterPro"/>
</dbReference>
<evidence type="ECO:0000256" key="2">
    <source>
        <dbReference type="ARBA" id="ARBA00023125"/>
    </source>
</evidence>
<dbReference type="GO" id="GO:0008168">
    <property type="term" value="F:methyltransferase activity"/>
    <property type="evidence" value="ECO:0007669"/>
    <property type="project" value="InterPro"/>
</dbReference>
<accession>A0A1M5YML5</accession>
<dbReference type="Pfam" id="PF13489">
    <property type="entry name" value="Methyltransf_23"/>
    <property type="match status" value="1"/>
</dbReference>
<dbReference type="Gene3D" id="1.10.10.10">
    <property type="entry name" value="Winged helix-like DNA-binding domain superfamily/Winged helix DNA-binding domain"/>
    <property type="match status" value="2"/>
</dbReference>
<dbReference type="Pfam" id="PF12802">
    <property type="entry name" value="MarR_2"/>
    <property type="match status" value="1"/>
</dbReference>
<protein>
    <submittedName>
        <fullName evidence="5">DNA-binding transcriptional regulator, MarR family</fullName>
    </submittedName>
</protein>
<dbReference type="GO" id="GO:0003700">
    <property type="term" value="F:DNA-binding transcription factor activity"/>
    <property type="evidence" value="ECO:0007669"/>
    <property type="project" value="InterPro"/>
</dbReference>
<dbReference type="AlphaFoldDB" id="A0A1M5YML5"/>
<dbReference type="InterPro" id="IPR012967">
    <property type="entry name" value="COMT_dimerisation"/>
</dbReference>
<dbReference type="InterPro" id="IPR036390">
    <property type="entry name" value="WH_DNA-bd_sf"/>
</dbReference>
<dbReference type="CDD" id="cd02440">
    <property type="entry name" value="AdoMet_MTases"/>
    <property type="match status" value="1"/>
</dbReference>
<dbReference type="InterPro" id="IPR011991">
    <property type="entry name" value="ArsR-like_HTH"/>
</dbReference>
<dbReference type="InterPro" id="IPR029063">
    <property type="entry name" value="SAM-dependent_MTases_sf"/>
</dbReference>
<dbReference type="SUPFAM" id="SSF53335">
    <property type="entry name" value="S-adenosyl-L-methionine-dependent methyltransferases"/>
    <property type="match status" value="1"/>
</dbReference>
<dbReference type="Proteomes" id="UP000184241">
    <property type="component" value="Unassembled WGS sequence"/>
</dbReference>